<evidence type="ECO:0000313" key="2">
    <source>
        <dbReference type="Proteomes" id="UP000499080"/>
    </source>
</evidence>
<keyword evidence="2" id="KW-1185">Reference proteome</keyword>
<gene>
    <name evidence="1" type="ORF">AVEN_92919_1</name>
</gene>
<dbReference type="AlphaFoldDB" id="A0A4Y2D288"/>
<reference evidence="1 2" key="1">
    <citation type="journal article" date="2019" name="Sci. Rep.">
        <title>Orb-weaving spider Araneus ventricosus genome elucidates the spidroin gene catalogue.</title>
        <authorList>
            <person name="Kono N."/>
            <person name="Nakamura H."/>
            <person name="Ohtoshi R."/>
            <person name="Moran D.A.P."/>
            <person name="Shinohara A."/>
            <person name="Yoshida Y."/>
            <person name="Fujiwara M."/>
            <person name="Mori M."/>
            <person name="Tomita M."/>
            <person name="Arakawa K."/>
        </authorList>
    </citation>
    <scope>NUCLEOTIDE SEQUENCE [LARGE SCALE GENOMIC DNA]</scope>
</reference>
<evidence type="ECO:0000313" key="1">
    <source>
        <dbReference type="EMBL" id="GBM10094.1"/>
    </source>
</evidence>
<sequence>MVLAMCELGCNVSFTLAPFPTLKPLSIPQSGCVSDEQEECFNQDFKTSLEERRWNKQMMTDYNWSTERLLKVYKHECTFLPAELQLLCSREFLPIS</sequence>
<organism evidence="1 2">
    <name type="scientific">Araneus ventricosus</name>
    <name type="common">Orbweaver spider</name>
    <name type="synonym">Epeira ventricosa</name>
    <dbReference type="NCBI Taxonomy" id="182803"/>
    <lineage>
        <taxon>Eukaryota</taxon>
        <taxon>Metazoa</taxon>
        <taxon>Ecdysozoa</taxon>
        <taxon>Arthropoda</taxon>
        <taxon>Chelicerata</taxon>
        <taxon>Arachnida</taxon>
        <taxon>Araneae</taxon>
        <taxon>Araneomorphae</taxon>
        <taxon>Entelegynae</taxon>
        <taxon>Araneoidea</taxon>
        <taxon>Araneidae</taxon>
        <taxon>Araneus</taxon>
    </lineage>
</organism>
<dbReference type="Proteomes" id="UP000499080">
    <property type="component" value="Unassembled WGS sequence"/>
</dbReference>
<dbReference type="EMBL" id="BGPR01000280">
    <property type="protein sequence ID" value="GBM10094.1"/>
    <property type="molecule type" value="Genomic_DNA"/>
</dbReference>
<accession>A0A4Y2D288</accession>
<protein>
    <submittedName>
        <fullName evidence="1">Uncharacterized protein</fullName>
    </submittedName>
</protein>
<comment type="caution">
    <text evidence="1">The sequence shown here is derived from an EMBL/GenBank/DDBJ whole genome shotgun (WGS) entry which is preliminary data.</text>
</comment>
<name>A0A4Y2D288_ARAVE</name>
<proteinExistence type="predicted"/>